<dbReference type="EMBL" id="JAJFAZ020000002">
    <property type="protein sequence ID" value="KAI5343241.1"/>
    <property type="molecule type" value="Genomic_DNA"/>
</dbReference>
<gene>
    <name evidence="7" type="ORF">L3X38_011117</name>
</gene>
<keyword evidence="1" id="KW-0479">Metal-binding</keyword>
<dbReference type="GO" id="GO:0003677">
    <property type="term" value="F:DNA binding"/>
    <property type="evidence" value="ECO:0007669"/>
    <property type="project" value="InterPro"/>
</dbReference>
<evidence type="ECO:0000259" key="6">
    <source>
        <dbReference type="PROSITE" id="PS50808"/>
    </source>
</evidence>
<name>A0AAD4WHI2_PRUDU</name>
<sequence>MHRYVSLEGYARIGYGSDTIRHRYEINSVGSSSDGNTSNHNGEHGDNDNTPLWKYVKKLEKDGKVGGNTSFQCNYCQKTFKGSYFRVKSHLLKLKGNGVASCTKVTNSHLMEMEKVVEEAELRVKMAQLRDVPLPTSKLQVKEVQVVVWA</sequence>
<evidence type="ECO:0000256" key="5">
    <source>
        <dbReference type="SAM" id="MobiDB-lite"/>
    </source>
</evidence>
<evidence type="ECO:0000313" key="8">
    <source>
        <dbReference type="Proteomes" id="UP001054821"/>
    </source>
</evidence>
<feature type="region of interest" description="Disordered" evidence="5">
    <location>
        <begin position="28"/>
        <end position="51"/>
    </location>
</feature>
<dbReference type="InterPro" id="IPR003656">
    <property type="entry name" value="Znf_BED"/>
</dbReference>
<evidence type="ECO:0000256" key="2">
    <source>
        <dbReference type="ARBA" id="ARBA00022771"/>
    </source>
</evidence>
<dbReference type="Proteomes" id="UP001054821">
    <property type="component" value="Chromosome 2"/>
</dbReference>
<proteinExistence type="predicted"/>
<keyword evidence="2 4" id="KW-0863">Zinc-finger</keyword>
<comment type="caution">
    <text evidence="7">The sequence shown here is derived from an EMBL/GenBank/DDBJ whole genome shotgun (WGS) entry which is preliminary data.</text>
</comment>
<evidence type="ECO:0000256" key="3">
    <source>
        <dbReference type="ARBA" id="ARBA00022833"/>
    </source>
</evidence>
<evidence type="ECO:0000313" key="7">
    <source>
        <dbReference type="EMBL" id="KAI5343241.1"/>
    </source>
</evidence>
<accession>A0AAD4WHI2</accession>
<dbReference type="PROSITE" id="PS50808">
    <property type="entry name" value="ZF_BED"/>
    <property type="match status" value="1"/>
</dbReference>
<reference evidence="7 8" key="1">
    <citation type="journal article" date="2022" name="G3 (Bethesda)">
        <title>Whole-genome sequence and methylome profiling of the almond [Prunus dulcis (Mill.) D.A. Webb] cultivar 'Nonpareil'.</title>
        <authorList>
            <person name="D'Amico-Willman K.M."/>
            <person name="Ouma W.Z."/>
            <person name="Meulia T."/>
            <person name="Sideli G.M."/>
            <person name="Gradziel T.M."/>
            <person name="Fresnedo-Ramirez J."/>
        </authorList>
    </citation>
    <scope>NUCLEOTIDE SEQUENCE [LARGE SCALE GENOMIC DNA]</scope>
    <source>
        <strain evidence="7">Clone GOH B32 T37-40</strain>
    </source>
</reference>
<keyword evidence="8" id="KW-1185">Reference proteome</keyword>
<feature type="compositionally biased region" description="Polar residues" evidence="5">
    <location>
        <begin position="28"/>
        <end position="40"/>
    </location>
</feature>
<protein>
    <recommendedName>
        <fullName evidence="6">BED-type domain-containing protein</fullName>
    </recommendedName>
</protein>
<keyword evidence="3" id="KW-0862">Zinc</keyword>
<organism evidence="7 8">
    <name type="scientific">Prunus dulcis</name>
    <name type="common">Almond</name>
    <name type="synonym">Amygdalus dulcis</name>
    <dbReference type="NCBI Taxonomy" id="3755"/>
    <lineage>
        <taxon>Eukaryota</taxon>
        <taxon>Viridiplantae</taxon>
        <taxon>Streptophyta</taxon>
        <taxon>Embryophyta</taxon>
        <taxon>Tracheophyta</taxon>
        <taxon>Spermatophyta</taxon>
        <taxon>Magnoliopsida</taxon>
        <taxon>eudicotyledons</taxon>
        <taxon>Gunneridae</taxon>
        <taxon>Pentapetalae</taxon>
        <taxon>rosids</taxon>
        <taxon>fabids</taxon>
        <taxon>Rosales</taxon>
        <taxon>Rosaceae</taxon>
        <taxon>Amygdaloideae</taxon>
        <taxon>Amygdaleae</taxon>
        <taxon>Prunus</taxon>
    </lineage>
</organism>
<evidence type="ECO:0000256" key="1">
    <source>
        <dbReference type="ARBA" id="ARBA00022723"/>
    </source>
</evidence>
<dbReference type="GO" id="GO:0008270">
    <property type="term" value="F:zinc ion binding"/>
    <property type="evidence" value="ECO:0007669"/>
    <property type="project" value="UniProtKB-KW"/>
</dbReference>
<evidence type="ECO:0000256" key="4">
    <source>
        <dbReference type="PROSITE-ProRule" id="PRU00027"/>
    </source>
</evidence>
<dbReference type="AlphaFoldDB" id="A0AAD4WHI2"/>
<feature type="domain" description="BED-type" evidence="6">
    <location>
        <begin position="47"/>
        <end position="116"/>
    </location>
</feature>